<protein>
    <recommendedName>
        <fullName evidence="6">UvrD-like helicase C-terminal domain-containing protein</fullName>
    </recommendedName>
</protein>
<dbReference type="InterPro" id="IPR000212">
    <property type="entry name" value="DNA_helicase_UvrD/REP"/>
</dbReference>
<accession>K0SPD8</accession>
<dbReference type="Gene3D" id="1.10.486.10">
    <property type="entry name" value="PCRA, domain 4"/>
    <property type="match status" value="1"/>
</dbReference>
<feature type="region of interest" description="Disordered" evidence="5">
    <location>
        <begin position="78"/>
        <end position="100"/>
    </location>
</feature>
<evidence type="ECO:0000256" key="1">
    <source>
        <dbReference type="ARBA" id="ARBA00022741"/>
    </source>
</evidence>
<evidence type="ECO:0000256" key="3">
    <source>
        <dbReference type="ARBA" id="ARBA00022806"/>
    </source>
</evidence>
<dbReference type="GO" id="GO:0003677">
    <property type="term" value="F:DNA binding"/>
    <property type="evidence" value="ECO:0007669"/>
    <property type="project" value="InterPro"/>
</dbReference>
<reference evidence="7 8" key="1">
    <citation type="journal article" date="2012" name="Genome Biol.">
        <title>Genome and low-iron response of an oceanic diatom adapted to chronic iron limitation.</title>
        <authorList>
            <person name="Lommer M."/>
            <person name="Specht M."/>
            <person name="Roy A.S."/>
            <person name="Kraemer L."/>
            <person name="Andreson R."/>
            <person name="Gutowska M.A."/>
            <person name="Wolf J."/>
            <person name="Bergner S.V."/>
            <person name="Schilhabel M.B."/>
            <person name="Klostermeier U.C."/>
            <person name="Beiko R.G."/>
            <person name="Rosenstiel P."/>
            <person name="Hippler M."/>
            <person name="Laroche J."/>
        </authorList>
    </citation>
    <scope>NUCLEOTIDE SEQUENCE [LARGE SCALE GENOMIC DNA]</scope>
    <source>
        <strain evidence="7 8">CCMP1005</strain>
    </source>
</reference>
<gene>
    <name evidence="7" type="ORF">THAOC_16508</name>
</gene>
<evidence type="ECO:0000256" key="4">
    <source>
        <dbReference type="ARBA" id="ARBA00022840"/>
    </source>
</evidence>
<dbReference type="InterPro" id="IPR014017">
    <property type="entry name" value="DNA_helicase_UvrD-like_C"/>
</dbReference>
<dbReference type="Pfam" id="PF13361">
    <property type="entry name" value="UvrD_C"/>
    <property type="match status" value="2"/>
</dbReference>
<evidence type="ECO:0000256" key="5">
    <source>
        <dbReference type="SAM" id="MobiDB-lite"/>
    </source>
</evidence>
<evidence type="ECO:0000256" key="2">
    <source>
        <dbReference type="ARBA" id="ARBA00022801"/>
    </source>
</evidence>
<keyword evidence="4" id="KW-0067">ATP-binding</keyword>
<keyword evidence="1" id="KW-0547">Nucleotide-binding</keyword>
<dbReference type="EMBL" id="AGNL01018578">
    <property type="protein sequence ID" value="EJK62866.1"/>
    <property type="molecule type" value="Genomic_DNA"/>
</dbReference>
<keyword evidence="8" id="KW-1185">Reference proteome</keyword>
<dbReference type="GO" id="GO:0005634">
    <property type="term" value="C:nucleus"/>
    <property type="evidence" value="ECO:0007669"/>
    <property type="project" value="TreeGrafter"/>
</dbReference>
<feature type="domain" description="UvrD-like helicase C-terminal" evidence="6">
    <location>
        <begin position="17"/>
        <end position="79"/>
    </location>
</feature>
<evidence type="ECO:0000313" key="8">
    <source>
        <dbReference type="Proteomes" id="UP000266841"/>
    </source>
</evidence>
<dbReference type="PANTHER" id="PTHR11070">
    <property type="entry name" value="UVRD / RECB / PCRA DNA HELICASE FAMILY MEMBER"/>
    <property type="match status" value="1"/>
</dbReference>
<dbReference type="Gene3D" id="3.40.50.300">
    <property type="entry name" value="P-loop containing nucleotide triphosphate hydrolases"/>
    <property type="match status" value="2"/>
</dbReference>
<dbReference type="GO" id="GO:0005524">
    <property type="term" value="F:ATP binding"/>
    <property type="evidence" value="ECO:0007669"/>
    <property type="project" value="UniProtKB-KW"/>
</dbReference>
<sequence>MAILLRCSKMGPLGSLSTAFQEELFMRRIPFVLVGSTSLFERETVLDLLAYLRLALGEDDDAMKRHIWKAQNAEGRSLQDFHENKSKTKETSGGKDDKKKPNFTNFCPTEIVEDRKTLVERAREVVSANLNDLDLGELPDYILTEVVLAPLGLGKPVVAEFLANAALEKTSAGDEQDREGASGKVCISTIHRASECPRLCVPLLRFALIPFLADTHNRNDSEGLEWQDVYVPFFNQDFMPTLYRPSKGNERHQQGCNARDGGLCNKKCSDFYSKKDQDRFGFTPQERHLSEERRLAHVAATRAKERLVFTCIKTHNRFDLDDPEQSEFLAEIKSLVVEKAC</sequence>
<keyword evidence="2" id="KW-0378">Hydrolase</keyword>
<comment type="caution">
    <text evidence="7">The sequence shown here is derived from an EMBL/GenBank/DDBJ whole genome shotgun (WGS) entry which is preliminary data.</text>
</comment>
<dbReference type="GO" id="GO:0000725">
    <property type="term" value="P:recombinational repair"/>
    <property type="evidence" value="ECO:0007669"/>
    <property type="project" value="TreeGrafter"/>
</dbReference>
<dbReference type="OrthoDB" id="45462at2759"/>
<dbReference type="GO" id="GO:0016787">
    <property type="term" value="F:hydrolase activity"/>
    <property type="evidence" value="ECO:0007669"/>
    <property type="project" value="UniProtKB-KW"/>
</dbReference>
<dbReference type="PANTHER" id="PTHR11070:SF2">
    <property type="entry name" value="ATP-DEPENDENT DNA HELICASE SRS2"/>
    <property type="match status" value="1"/>
</dbReference>
<organism evidence="7 8">
    <name type="scientific">Thalassiosira oceanica</name>
    <name type="common">Marine diatom</name>
    <dbReference type="NCBI Taxonomy" id="159749"/>
    <lineage>
        <taxon>Eukaryota</taxon>
        <taxon>Sar</taxon>
        <taxon>Stramenopiles</taxon>
        <taxon>Ochrophyta</taxon>
        <taxon>Bacillariophyta</taxon>
        <taxon>Coscinodiscophyceae</taxon>
        <taxon>Thalassiosirophycidae</taxon>
        <taxon>Thalassiosirales</taxon>
        <taxon>Thalassiosiraceae</taxon>
        <taxon>Thalassiosira</taxon>
    </lineage>
</organism>
<dbReference type="GO" id="GO:0043138">
    <property type="term" value="F:3'-5' DNA helicase activity"/>
    <property type="evidence" value="ECO:0007669"/>
    <property type="project" value="TreeGrafter"/>
</dbReference>
<dbReference type="SUPFAM" id="SSF52540">
    <property type="entry name" value="P-loop containing nucleoside triphosphate hydrolases"/>
    <property type="match status" value="1"/>
</dbReference>
<proteinExistence type="predicted"/>
<evidence type="ECO:0000259" key="6">
    <source>
        <dbReference type="Pfam" id="PF13361"/>
    </source>
</evidence>
<dbReference type="Proteomes" id="UP000266841">
    <property type="component" value="Unassembled WGS sequence"/>
</dbReference>
<dbReference type="InterPro" id="IPR027417">
    <property type="entry name" value="P-loop_NTPase"/>
</dbReference>
<feature type="domain" description="UvrD-like helicase C-terminal" evidence="6">
    <location>
        <begin position="222"/>
        <end position="313"/>
    </location>
</feature>
<keyword evidence="3" id="KW-0347">Helicase</keyword>
<dbReference type="AlphaFoldDB" id="K0SPD8"/>
<evidence type="ECO:0000313" key="7">
    <source>
        <dbReference type="EMBL" id="EJK62866.1"/>
    </source>
</evidence>
<name>K0SPD8_THAOC</name>